<keyword evidence="2" id="KW-0812">Transmembrane</keyword>
<accession>A0A4R6QAA7</accession>
<keyword evidence="2" id="KW-1133">Transmembrane helix</keyword>
<proteinExistence type="predicted"/>
<keyword evidence="2" id="KW-0472">Membrane</keyword>
<sequence length="924" mass="103426">MKKPAKPVVIRILKWIGISVSSLIALLFLLPILFPGKIAEEVKAFANKKLEGELNFKEANLSFFNHFPSLTLTLTDLSLKGSAPYKNETLLSAEEVAFGINIRSLLFDKKVNIDKIYVSDALINVLVNEKGEANYNVYISEKETASNNPSETALRLEKIAIENTHLIYNDKSAKILIDAKGFNYVGNGDLDKSIFDLYTEAKIDSFDFTYDGEQYLKNKKVNADLITKINTNSLAFVFEQNNLKINKLPVEFKGKFDFLSNGYDMDFTVQSEDSNLSEFFSALPPQYVTWLDKSKVKGSTDLSMSLKGKYIASKNQKPNLAFNMKIRDGFVNYDDSPISASNIFLNFDTKLPSLDTEQLTVNLDSIFFNLDNDYVKAIIKTKGLSNPKIDAKIETKVNLATLNRAFGLQNMDLRGTLNTNIQALGIYDKKNNKIPVTKGKIELKNGFVKTDYYPNPIKNINVIATIIDEKGSLDDLKIHITPASLEFEGKPIYVNAILEDFQNIKYDIKAKGELNLGKIYKVFSKKGLDLDGFVKADVSFKGTQNDAINGNYAKLQNKGTLVLRDIKTRTEYLPKPFIIREGNFVFNQDKMNFNEFKATYGESDFKMNGFMQNVIDFVLTNNAVLKGNFTLHSDFINVDEFMTVTENNKTAVDSLAINPASGVVIIPPNFDLEFNATANKVNFEDLKLENLKGKMNINKGQLALKNSAFDLIGSNVKMDVVYGNQSSEKAFFDFKVNAKDFDIKRAYNEIKMFREMASAAESAEGIVSLDYKVAGILNNNMEPIYPSLTGGGTLSVKKVKMKGFKMFGTVSKKTGKDAIANPDLSEVKINTKIKNNIITIERFKFKVAGFRPRIEGTTSFDGKLNIKMRLGLPPLGIIGIPLKITGTQDNPKVKLGKQTEDLEETEYNGEVPTPLQNQQTTENK</sequence>
<keyword evidence="5" id="KW-1185">Reference proteome</keyword>
<protein>
    <submittedName>
        <fullName evidence="4">AsmA protein</fullName>
    </submittedName>
</protein>
<feature type="region of interest" description="Disordered" evidence="1">
    <location>
        <begin position="889"/>
        <end position="924"/>
    </location>
</feature>
<dbReference type="GO" id="GO:0005886">
    <property type="term" value="C:plasma membrane"/>
    <property type="evidence" value="ECO:0007669"/>
    <property type="project" value="TreeGrafter"/>
</dbReference>
<evidence type="ECO:0000313" key="4">
    <source>
        <dbReference type="EMBL" id="TDP58673.1"/>
    </source>
</evidence>
<dbReference type="GO" id="GO:0090313">
    <property type="term" value="P:regulation of protein targeting to membrane"/>
    <property type="evidence" value="ECO:0007669"/>
    <property type="project" value="TreeGrafter"/>
</dbReference>
<dbReference type="PANTHER" id="PTHR30441">
    <property type="entry name" value="DUF748 DOMAIN-CONTAINING PROTEIN"/>
    <property type="match status" value="1"/>
</dbReference>
<comment type="caution">
    <text evidence="4">The sequence shown here is derived from an EMBL/GenBank/DDBJ whole genome shotgun (WGS) entry which is preliminary data.</text>
</comment>
<feature type="transmembrane region" description="Helical" evidence="2">
    <location>
        <begin position="12"/>
        <end position="34"/>
    </location>
</feature>
<name>A0A4R6QAA7_9FLAO</name>
<evidence type="ECO:0000259" key="3">
    <source>
        <dbReference type="Pfam" id="PF05170"/>
    </source>
</evidence>
<dbReference type="Proteomes" id="UP000295260">
    <property type="component" value="Unassembled WGS sequence"/>
</dbReference>
<gene>
    <name evidence="4" type="ORF">BC748_1901</name>
</gene>
<dbReference type="EMBL" id="SNXR01000014">
    <property type="protein sequence ID" value="TDP58673.1"/>
    <property type="molecule type" value="Genomic_DNA"/>
</dbReference>
<dbReference type="RefSeq" id="WP_133533171.1">
    <property type="nucleotide sequence ID" value="NZ_SNXR01000014.1"/>
</dbReference>
<dbReference type="InterPro" id="IPR007844">
    <property type="entry name" value="AsmA"/>
</dbReference>
<dbReference type="AlphaFoldDB" id="A0A4R6QAA7"/>
<feature type="domain" description="AsmA" evidence="3">
    <location>
        <begin position="14"/>
        <end position="176"/>
    </location>
</feature>
<dbReference type="Pfam" id="PF05170">
    <property type="entry name" value="AsmA"/>
    <property type="match status" value="1"/>
</dbReference>
<feature type="compositionally biased region" description="Polar residues" evidence="1">
    <location>
        <begin position="914"/>
        <end position="924"/>
    </location>
</feature>
<organism evidence="4 5">
    <name type="scientific">Flavobacterium dankookense</name>
    <dbReference type="NCBI Taxonomy" id="706186"/>
    <lineage>
        <taxon>Bacteria</taxon>
        <taxon>Pseudomonadati</taxon>
        <taxon>Bacteroidota</taxon>
        <taxon>Flavobacteriia</taxon>
        <taxon>Flavobacteriales</taxon>
        <taxon>Flavobacteriaceae</taxon>
        <taxon>Flavobacterium</taxon>
    </lineage>
</organism>
<evidence type="ECO:0000256" key="1">
    <source>
        <dbReference type="SAM" id="MobiDB-lite"/>
    </source>
</evidence>
<evidence type="ECO:0000256" key="2">
    <source>
        <dbReference type="SAM" id="Phobius"/>
    </source>
</evidence>
<reference evidence="4 5" key="1">
    <citation type="submission" date="2019-03" db="EMBL/GenBank/DDBJ databases">
        <title>Genomic Encyclopedia of Archaeal and Bacterial Type Strains, Phase II (KMG-II): from individual species to whole genera.</title>
        <authorList>
            <person name="Goeker M."/>
        </authorList>
    </citation>
    <scope>NUCLEOTIDE SEQUENCE [LARGE SCALE GENOMIC DNA]</scope>
    <source>
        <strain evidence="4 5">DSM 25687</strain>
    </source>
</reference>
<evidence type="ECO:0000313" key="5">
    <source>
        <dbReference type="Proteomes" id="UP000295260"/>
    </source>
</evidence>
<dbReference type="InterPro" id="IPR052894">
    <property type="entry name" value="AsmA-related"/>
</dbReference>
<dbReference type="OrthoDB" id="596403at2"/>
<dbReference type="PANTHER" id="PTHR30441:SF8">
    <property type="entry name" value="DUF748 DOMAIN-CONTAINING PROTEIN"/>
    <property type="match status" value="1"/>
</dbReference>